<dbReference type="Pfam" id="PF00436">
    <property type="entry name" value="SSB"/>
    <property type="match status" value="1"/>
</dbReference>
<dbReference type="EMBL" id="AXCY01000135">
    <property type="protein sequence ID" value="KGM08967.1"/>
    <property type="molecule type" value="Genomic_DNA"/>
</dbReference>
<dbReference type="CDD" id="cd04496">
    <property type="entry name" value="SSB_OBF"/>
    <property type="match status" value="1"/>
</dbReference>
<organism evidence="4 5">
    <name type="scientific">Cellulomonas carbonis T26</name>
    <dbReference type="NCBI Taxonomy" id="947969"/>
    <lineage>
        <taxon>Bacteria</taxon>
        <taxon>Bacillati</taxon>
        <taxon>Actinomycetota</taxon>
        <taxon>Actinomycetes</taxon>
        <taxon>Micrococcales</taxon>
        <taxon>Cellulomonadaceae</taxon>
        <taxon>Cellulomonas</taxon>
    </lineage>
</organism>
<evidence type="ECO:0000313" key="4">
    <source>
        <dbReference type="EMBL" id="KGM08967.1"/>
    </source>
</evidence>
<reference evidence="4 5" key="2">
    <citation type="journal article" date="2015" name="Stand. Genomic Sci.">
        <title>Draft genome sequence of Cellulomonas carbonis T26(T) and comparative analysis of six Cellulomonas genomes.</title>
        <authorList>
            <person name="Zhuang W."/>
            <person name="Zhang S."/>
            <person name="Xia X."/>
            <person name="Wang G."/>
        </authorList>
    </citation>
    <scope>NUCLEOTIDE SEQUENCE [LARGE SCALE GENOMIC DNA]</scope>
    <source>
        <strain evidence="4 5">T26</strain>
    </source>
</reference>
<dbReference type="PROSITE" id="PS50935">
    <property type="entry name" value="SSB"/>
    <property type="match status" value="1"/>
</dbReference>
<dbReference type="SUPFAM" id="SSF50249">
    <property type="entry name" value="Nucleic acid-binding proteins"/>
    <property type="match status" value="1"/>
</dbReference>
<dbReference type="GO" id="GO:0003697">
    <property type="term" value="F:single-stranded DNA binding"/>
    <property type="evidence" value="ECO:0007669"/>
    <property type="project" value="InterPro"/>
</dbReference>
<evidence type="ECO:0000256" key="2">
    <source>
        <dbReference type="PROSITE-ProRule" id="PRU00252"/>
    </source>
</evidence>
<reference evidence="4 5" key="1">
    <citation type="submission" date="2013-08" db="EMBL/GenBank/DDBJ databases">
        <title>Genome sequencing of Cellulomonas carbonis T26.</title>
        <authorList>
            <person name="Chen F."/>
            <person name="Li Y."/>
            <person name="Wang G."/>
        </authorList>
    </citation>
    <scope>NUCLEOTIDE SEQUENCE [LARGE SCALE GENOMIC DNA]</scope>
    <source>
        <strain evidence="4 5">T26</strain>
    </source>
</reference>
<keyword evidence="1 2" id="KW-0238">DNA-binding</keyword>
<comment type="caution">
    <text evidence="4">The sequence shown here is derived from an EMBL/GenBank/DDBJ whole genome shotgun (WGS) entry which is preliminary data.</text>
</comment>
<evidence type="ECO:0000256" key="3">
    <source>
        <dbReference type="SAM" id="MobiDB-lite"/>
    </source>
</evidence>
<dbReference type="InterPro" id="IPR012340">
    <property type="entry name" value="NA-bd_OB-fold"/>
</dbReference>
<proteinExistence type="predicted"/>
<protein>
    <submittedName>
        <fullName evidence="4">Single-stranded DNA-binding protein</fullName>
    </submittedName>
</protein>
<dbReference type="InterPro" id="IPR000424">
    <property type="entry name" value="Primosome_PriB/ssb"/>
</dbReference>
<dbReference type="AlphaFoldDB" id="A0A0A0BMM1"/>
<dbReference type="Gene3D" id="2.40.50.140">
    <property type="entry name" value="Nucleic acid-binding proteins"/>
    <property type="match status" value="1"/>
</dbReference>
<keyword evidence="5" id="KW-1185">Reference proteome</keyword>
<feature type="compositionally biased region" description="Gly residues" evidence="3">
    <location>
        <begin position="174"/>
        <end position="192"/>
    </location>
</feature>
<feature type="region of interest" description="Disordered" evidence="3">
    <location>
        <begin position="159"/>
        <end position="214"/>
    </location>
</feature>
<dbReference type="Proteomes" id="UP000029839">
    <property type="component" value="Unassembled WGS sequence"/>
</dbReference>
<sequence length="214" mass="22115">MTVTVVGWAASTPREVHGDGVPYTSFRLATTPRWYDGKLGRWVDGRTEWITVKAFRDVAFNVAASVRKGDPLVVTGRMRTEEWTSEGVVRTGLVLDVSALGHDLTRGTSTFARRVHVQGDRVAEHGSGHGTEDGGEAPVERLRADDAPEDPWVTDVVGAAGEVGPDGGADDGAEGAGDGAHGAAAGPGGGGHEPSDGGVVARRGTRGKALTGTP</sequence>
<evidence type="ECO:0000313" key="5">
    <source>
        <dbReference type="Proteomes" id="UP000029839"/>
    </source>
</evidence>
<accession>A0A0A0BMM1</accession>
<gene>
    <name evidence="4" type="ORF">N868_05255</name>
</gene>
<name>A0A0A0BMM1_9CELL</name>
<evidence type="ECO:0000256" key="1">
    <source>
        <dbReference type="ARBA" id="ARBA00023125"/>
    </source>
</evidence>